<dbReference type="InterPro" id="IPR003008">
    <property type="entry name" value="Tubulin_FtsZ_GTPase"/>
</dbReference>
<organism evidence="2 3">
    <name type="scientific">Ancylostoma duodenale</name>
    <dbReference type="NCBI Taxonomy" id="51022"/>
    <lineage>
        <taxon>Eukaryota</taxon>
        <taxon>Metazoa</taxon>
        <taxon>Ecdysozoa</taxon>
        <taxon>Nematoda</taxon>
        <taxon>Chromadorea</taxon>
        <taxon>Rhabditida</taxon>
        <taxon>Rhabditina</taxon>
        <taxon>Rhabditomorpha</taxon>
        <taxon>Strongyloidea</taxon>
        <taxon>Ancylostomatidae</taxon>
        <taxon>Ancylostomatinae</taxon>
        <taxon>Ancylostoma</taxon>
    </lineage>
</organism>
<dbReference type="OrthoDB" id="1662883at2759"/>
<dbReference type="SUPFAM" id="SSF52490">
    <property type="entry name" value="Tubulin nucleotide-binding domain-like"/>
    <property type="match status" value="1"/>
</dbReference>
<evidence type="ECO:0000313" key="3">
    <source>
        <dbReference type="Proteomes" id="UP000054047"/>
    </source>
</evidence>
<dbReference type="InterPro" id="IPR036525">
    <property type="entry name" value="Tubulin/FtsZ_GTPase_sf"/>
</dbReference>
<gene>
    <name evidence="2" type="ORF">ANCDUO_27086</name>
</gene>
<reference evidence="2 3" key="1">
    <citation type="submission" date="2013-12" db="EMBL/GenBank/DDBJ databases">
        <title>Draft genome of the parsitic nematode Ancylostoma duodenale.</title>
        <authorList>
            <person name="Mitreva M."/>
        </authorList>
    </citation>
    <scope>NUCLEOTIDE SEQUENCE [LARGE SCALE GENOMIC DNA]</scope>
    <source>
        <strain evidence="2 3">Zhejiang</strain>
    </source>
</reference>
<evidence type="ECO:0000313" key="2">
    <source>
        <dbReference type="EMBL" id="KIH42923.1"/>
    </source>
</evidence>
<evidence type="ECO:0000259" key="1">
    <source>
        <dbReference type="Pfam" id="PF00091"/>
    </source>
</evidence>
<accession>A0A0C2BGR0</accession>
<proteinExistence type="predicted"/>
<keyword evidence="3" id="KW-1185">Reference proteome</keyword>
<dbReference type="GO" id="GO:0005525">
    <property type="term" value="F:GTP binding"/>
    <property type="evidence" value="ECO:0007669"/>
    <property type="project" value="InterPro"/>
</dbReference>
<dbReference type="Gene3D" id="3.40.50.1440">
    <property type="entry name" value="Tubulin/FtsZ, GTPase domain"/>
    <property type="match status" value="1"/>
</dbReference>
<dbReference type="Proteomes" id="UP000054047">
    <property type="component" value="Unassembled WGS sequence"/>
</dbReference>
<dbReference type="AlphaFoldDB" id="A0A0C2BGR0"/>
<protein>
    <recommendedName>
        <fullName evidence="1">Tubulin/FtsZ GTPase domain-containing protein</fullName>
    </recommendedName>
</protein>
<sequence>MASFRKRSVACLLSSNSLAMPSEGRECISIHIGQAGAQIGNACWELYCLEHGIDQSGFLDEQMDQKKMSSQVSWCDFVARLAV</sequence>
<dbReference type="EMBL" id="KN790889">
    <property type="protein sequence ID" value="KIH42923.1"/>
    <property type="molecule type" value="Genomic_DNA"/>
</dbReference>
<name>A0A0C2BGR0_9BILA</name>
<dbReference type="Pfam" id="PF00091">
    <property type="entry name" value="Tubulin"/>
    <property type="match status" value="1"/>
</dbReference>
<feature type="domain" description="Tubulin/FtsZ GTPase" evidence="1">
    <location>
        <begin position="26"/>
        <end position="68"/>
    </location>
</feature>